<dbReference type="AlphaFoldDB" id="A0A3M7SKD3"/>
<dbReference type="Proteomes" id="UP000276133">
    <property type="component" value="Unassembled WGS sequence"/>
</dbReference>
<accession>A0A3M7SKD3</accession>
<sequence>MGISSPSFGIIGLTSPFPISYSFNHLMHVSFSCYSLVTAIGKLGISGSSLTFEMKLITCPTSSSDFSSCSWPSGKCIGIGVWFHYDTKF</sequence>
<comment type="caution">
    <text evidence="1">The sequence shown here is derived from an EMBL/GenBank/DDBJ whole genome shotgun (WGS) entry which is preliminary data.</text>
</comment>
<protein>
    <submittedName>
        <fullName evidence="1">Uncharacterized protein</fullName>
    </submittedName>
</protein>
<keyword evidence="2" id="KW-1185">Reference proteome</keyword>
<evidence type="ECO:0000313" key="2">
    <source>
        <dbReference type="Proteomes" id="UP000276133"/>
    </source>
</evidence>
<organism evidence="1 2">
    <name type="scientific">Brachionus plicatilis</name>
    <name type="common">Marine rotifer</name>
    <name type="synonym">Brachionus muelleri</name>
    <dbReference type="NCBI Taxonomy" id="10195"/>
    <lineage>
        <taxon>Eukaryota</taxon>
        <taxon>Metazoa</taxon>
        <taxon>Spiralia</taxon>
        <taxon>Gnathifera</taxon>
        <taxon>Rotifera</taxon>
        <taxon>Eurotatoria</taxon>
        <taxon>Monogononta</taxon>
        <taxon>Pseudotrocha</taxon>
        <taxon>Ploima</taxon>
        <taxon>Brachionidae</taxon>
        <taxon>Brachionus</taxon>
    </lineage>
</organism>
<gene>
    <name evidence="1" type="ORF">BpHYR1_029588</name>
</gene>
<evidence type="ECO:0000313" key="1">
    <source>
        <dbReference type="EMBL" id="RNA36189.1"/>
    </source>
</evidence>
<dbReference type="EMBL" id="REGN01001215">
    <property type="protein sequence ID" value="RNA36189.1"/>
    <property type="molecule type" value="Genomic_DNA"/>
</dbReference>
<name>A0A3M7SKD3_BRAPC</name>
<reference evidence="1 2" key="1">
    <citation type="journal article" date="2018" name="Sci. Rep.">
        <title>Genomic signatures of local adaptation to the degree of environmental predictability in rotifers.</title>
        <authorList>
            <person name="Franch-Gras L."/>
            <person name="Hahn C."/>
            <person name="Garcia-Roger E.M."/>
            <person name="Carmona M.J."/>
            <person name="Serra M."/>
            <person name="Gomez A."/>
        </authorList>
    </citation>
    <scope>NUCLEOTIDE SEQUENCE [LARGE SCALE GENOMIC DNA]</scope>
    <source>
        <strain evidence="1">HYR1</strain>
    </source>
</reference>
<proteinExistence type="predicted"/>